<proteinExistence type="predicted"/>
<feature type="repeat" description="ANK" evidence="3">
    <location>
        <begin position="202"/>
        <end position="229"/>
    </location>
</feature>
<feature type="transmembrane region" description="Helical" evidence="4">
    <location>
        <begin position="12"/>
        <end position="29"/>
    </location>
</feature>
<keyword evidence="4" id="KW-1133">Transmembrane helix</keyword>
<evidence type="ECO:0000313" key="6">
    <source>
        <dbReference type="Proteomes" id="UP001154259"/>
    </source>
</evidence>
<keyword evidence="2 3" id="KW-0040">ANK repeat</keyword>
<keyword evidence="6" id="KW-1185">Reference proteome</keyword>
<dbReference type="PRINTS" id="PR01415">
    <property type="entry name" value="ANKYRIN"/>
</dbReference>
<gene>
    <name evidence="5" type="ORF">R53529_LOCUS1814</name>
</gene>
<feature type="repeat" description="ANK" evidence="3">
    <location>
        <begin position="131"/>
        <end position="163"/>
    </location>
</feature>
<organism evidence="5 6">
    <name type="scientific">Commensalibacter communis</name>
    <dbReference type="NCBI Taxonomy" id="2972786"/>
    <lineage>
        <taxon>Bacteria</taxon>
        <taxon>Pseudomonadati</taxon>
        <taxon>Pseudomonadota</taxon>
        <taxon>Alphaproteobacteria</taxon>
        <taxon>Acetobacterales</taxon>
        <taxon>Acetobacteraceae</taxon>
    </lineage>
</organism>
<dbReference type="InterPro" id="IPR002110">
    <property type="entry name" value="Ankyrin_rpt"/>
</dbReference>
<dbReference type="InterPro" id="IPR036770">
    <property type="entry name" value="Ankyrin_rpt-contain_sf"/>
</dbReference>
<dbReference type="PROSITE" id="PS50088">
    <property type="entry name" value="ANK_REPEAT"/>
    <property type="match status" value="3"/>
</dbReference>
<evidence type="ECO:0000313" key="5">
    <source>
        <dbReference type="EMBL" id="CAI3952869.1"/>
    </source>
</evidence>
<dbReference type="Proteomes" id="UP001154259">
    <property type="component" value="Unassembled WGS sequence"/>
</dbReference>
<evidence type="ECO:0000256" key="3">
    <source>
        <dbReference type="PROSITE-ProRule" id="PRU00023"/>
    </source>
</evidence>
<feature type="repeat" description="ANK" evidence="3">
    <location>
        <begin position="65"/>
        <end position="97"/>
    </location>
</feature>
<keyword evidence="4" id="KW-0472">Membrane</keyword>
<dbReference type="PROSITE" id="PS50297">
    <property type="entry name" value="ANK_REP_REGION"/>
    <property type="match status" value="2"/>
</dbReference>
<evidence type="ECO:0000256" key="1">
    <source>
        <dbReference type="ARBA" id="ARBA00022737"/>
    </source>
</evidence>
<dbReference type="SUPFAM" id="SSF48403">
    <property type="entry name" value="Ankyrin repeat"/>
    <property type="match status" value="1"/>
</dbReference>
<dbReference type="SMART" id="SM00248">
    <property type="entry name" value="ANK"/>
    <property type="match status" value="6"/>
</dbReference>
<dbReference type="PANTHER" id="PTHR24171">
    <property type="entry name" value="ANKYRIN REPEAT DOMAIN-CONTAINING PROTEIN 39-RELATED"/>
    <property type="match status" value="1"/>
</dbReference>
<keyword evidence="4" id="KW-0812">Transmembrane</keyword>
<accession>A0ABN8WBL1</accession>
<comment type="caution">
    <text evidence="5">The sequence shown here is derived from an EMBL/GenBank/DDBJ whole genome shotgun (WGS) entry which is preliminary data.</text>
</comment>
<dbReference type="Gene3D" id="1.25.40.20">
    <property type="entry name" value="Ankyrin repeat-containing domain"/>
    <property type="match status" value="1"/>
</dbReference>
<sequence>MVLSHKLYVKLWYLLITIFMMIGVLMMTANSNAQSTPLHEAVRNHDVKQVMALVKTEALEARDNEGRTALMIATQQNHAKIAKILIYAGADVNAKNNIQDTPYLLAGAQGYNDILKLTLEYGANIKDTNRFGGNTIIPAAEKGHPETVKILLKAGVDPNHINKLGWTALLETIILGNGSPLYTEIAEILIQGGADVNIPDGEGVSALHHAKQKGYQDMVDLLIKSGAKE</sequence>
<evidence type="ECO:0000256" key="4">
    <source>
        <dbReference type="SAM" id="Phobius"/>
    </source>
</evidence>
<dbReference type="EMBL" id="CAMXCS010000005">
    <property type="protein sequence ID" value="CAI3952869.1"/>
    <property type="molecule type" value="Genomic_DNA"/>
</dbReference>
<evidence type="ECO:0000256" key="2">
    <source>
        <dbReference type="ARBA" id="ARBA00023043"/>
    </source>
</evidence>
<dbReference type="Pfam" id="PF12796">
    <property type="entry name" value="Ank_2"/>
    <property type="match status" value="2"/>
</dbReference>
<reference evidence="5" key="1">
    <citation type="submission" date="2022-10" db="EMBL/GenBank/DDBJ databases">
        <authorList>
            <person name="Botero Cardona J."/>
        </authorList>
    </citation>
    <scope>NUCLEOTIDE SEQUENCE</scope>
    <source>
        <strain evidence="5">R-53529</strain>
    </source>
</reference>
<protein>
    <submittedName>
        <fullName evidence="5">Ankyrin repeat (ANKYR) (PDB:6AUN)</fullName>
    </submittedName>
</protein>
<name>A0ABN8WBL1_9PROT</name>
<keyword evidence="1" id="KW-0677">Repeat</keyword>